<dbReference type="Proteomes" id="UP000004750">
    <property type="component" value="Unassembled WGS sequence"/>
</dbReference>
<dbReference type="GO" id="GO:0003676">
    <property type="term" value="F:nucleic acid binding"/>
    <property type="evidence" value="ECO:0007669"/>
    <property type="project" value="InterPro"/>
</dbReference>
<gene>
    <name evidence="4" type="ORF">HMPREF9080_02906</name>
</gene>
<dbReference type="CDD" id="cd02440">
    <property type="entry name" value="AdoMet_MTases"/>
    <property type="match status" value="1"/>
</dbReference>
<dbReference type="GO" id="GO:0008168">
    <property type="term" value="F:methyltransferase activity"/>
    <property type="evidence" value="ECO:0007669"/>
    <property type="project" value="UniProtKB-KW"/>
</dbReference>
<dbReference type="Pfam" id="PF19587">
    <property type="entry name" value="DUF6094"/>
    <property type="match status" value="1"/>
</dbReference>
<feature type="non-terminal residue" evidence="4">
    <location>
        <position position="245"/>
    </location>
</feature>
<dbReference type="HOGENOM" id="CLU_1135517_0_0_6"/>
<reference evidence="4 5" key="1">
    <citation type="submission" date="2011-08" db="EMBL/GenBank/DDBJ databases">
        <authorList>
            <person name="Weinstock G."/>
            <person name="Sodergren E."/>
            <person name="Clifton S."/>
            <person name="Fulton L."/>
            <person name="Fulton B."/>
            <person name="Courtney L."/>
            <person name="Fronick C."/>
            <person name="Harrison M."/>
            <person name="Strong C."/>
            <person name="Farmer C."/>
            <person name="Delahaunty K."/>
            <person name="Markovic C."/>
            <person name="Hall O."/>
            <person name="Minx P."/>
            <person name="Tomlinson C."/>
            <person name="Mitreva M."/>
            <person name="Hou S."/>
            <person name="Chen J."/>
            <person name="Wollam A."/>
            <person name="Pepin K.H."/>
            <person name="Johnson M."/>
            <person name="Bhonagiri V."/>
            <person name="Zhang X."/>
            <person name="Suruliraj S."/>
            <person name="Warren W."/>
            <person name="Chinwalla A."/>
            <person name="Mardis E.R."/>
            <person name="Wilson R.K."/>
        </authorList>
    </citation>
    <scope>NUCLEOTIDE SEQUENCE [LARGE SCALE GENOMIC DNA]</scope>
    <source>
        <strain evidence="4 5">F0432</strain>
    </source>
</reference>
<accession>G9ZJD7</accession>
<dbReference type="InterPro" id="IPR046076">
    <property type="entry name" value="DUF6094"/>
</dbReference>
<comment type="caution">
    <text evidence="4">The sequence shown here is derived from an EMBL/GenBank/DDBJ whole genome shotgun (WGS) entry which is preliminary data.</text>
</comment>
<dbReference type="EMBL" id="AGCM01000184">
    <property type="protein sequence ID" value="EHM50278.1"/>
    <property type="molecule type" value="Genomic_DNA"/>
</dbReference>
<dbReference type="AlphaFoldDB" id="G9ZJD7"/>
<dbReference type="PROSITE" id="PS00092">
    <property type="entry name" value="N6_MTASE"/>
    <property type="match status" value="1"/>
</dbReference>
<keyword evidence="1" id="KW-0489">Methyltransferase</keyword>
<dbReference type="InterPro" id="IPR002052">
    <property type="entry name" value="DNA_methylase_N6_adenine_CS"/>
</dbReference>
<evidence type="ECO:0000313" key="5">
    <source>
        <dbReference type="Proteomes" id="UP000004750"/>
    </source>
</evidence>
<dbReference type="GO" id="GO:0032259">
    <property type="term" value="P:methylation"/>
    <property type="evidence" value="ECO:0007669"/>
    <property type="project" value="UniProtKB-KW"/>
</dbReference>
<name>G9ZJD7_9GAMM</name>
<dbReference type="SUPFAM" id="SSF53335">
    <property type="entry name" value="S-adenosyl-L-methionine-dependent methyltransferases"/>
    <property type="match status" value="1"/>
</dbReference>
<evidence type="ECO:0000256" key="1">
    <source>
        <dbReference type="ARBA" id="ARBA00022603"/>
    </source>
</evidence>
<keyword evidence="2" id="KW-0808">Transferase</keyword>
<evidence type="ECO:0000256" key="2">
    <source>
        <dbReference type="ARBA" id="ARBA00022679"/>
    </source>
</evidence>
<protein>
    <recommendedName>
        <fullName evidence="3">DUF6094 domain-containing protein</fullName>
    </recommendedName>
</protein>
<evidence type="ECO:0000313" key="4">
    <source>
        <dbReference type="EMBL" id="EHM50278.1"/>
    </source>
</evidence>
<dbReference type="STRING" id="797473.HMPREF9080_02906"/>
<evidence type="ECO:0000259" key="3">
    <source>
        <dbReference type="Pfam" id="PF19587"/>
    </source>
</evidence>
<dbReference type="PRINTS" id="PR00507">
    <property type="entry name" value="N12N6MTFRASE"/>
</dbReference>
<sequence length="245" mass="27245">MSGLMHPRVAHNYAAQGYYPTDEATLHGLDHLLAPTEAALKILDPCCGCGDALTWLARRFPYAVTYGIEDNAERAAVAQKRLQHLLHGDALDSKVSIGAVDLLFLNPPYGWSLRDSETDERGERLEHRFLRHFYAALRAGGILIYIVPKASVDKDCLAWLQARFEDIGVWLAGTDRFDQIVLIARKRSLPGATDKTLRDQFAAWQSGQEPWPTLPPSPLDRYTCTGNDKKLQMQVNEMDAAGVAA</sequence>
<dbReference type="InterPro" id="IPR029063">
    <property type="entry name" value="SAM-dependent_MTases_sf"/>
</dbReference>
<feature type="domain" description="DUF6094" evidence="3">
    <location>
        <begin position="14"/>
        <end position="187"/>
    </location>
</feature>
<proteinExistence type="predicted"/>
<dbReference type="Gene3D" id="3.40.50.150">
    <property type="entry name" value="Vaccinia Virus protein VP39"/>
    <property type="match status" value="1"/>
</dbReference>
<organism evidence="4 5">
    <name type="scientific">Cardiobacterium valvarum F0432</name>
    <dbReference type="NCBI Taxonomy" id="797473"/>
    <lineage>
        <taxon>Bacteria</taxon>
        <taxon>Pseudomonadati</taxon>
        <taxon>Pseudomonadota</taxon>
        <taxon>Gammaproteobacteria</taxon>
        <taxon>Cardiobacteriales</taxon>
        <taxon>Cardiobacteriaceae</taxon>
        <taxon>Cardiobacterium</taxon>
    </lineage>
</organism>
<dbReference type="RefSeq" id="WP_006986890.1">
    <property type="nucleotide sequence ID" value="NZ_JH417969.1"/>
</dbReference>